<name>A0A229RNM2_9PSEU</name>
<evidence type="ECO:0000256" key="4">
    <source>
        <dbReference type="ARBA" id="ARBA00022679"/>
    </source>
</evidence>
<keyword evidence="7" id="KW-0067">ATP-binding</keyword>
<evidence type="ECO:0000256" key="3">
    <source>
        <dbReference type="ARBA" id="ARBA00022553"/>
    </source>
</evidence>
<keyword evidence="6 11" id="KW-0418">Kinase</keyword>
<evidence type="ECO:0000259" key="10">
    <source>
        <dbReference type="Pfam" id="PF07730"/>
    </source>
</evidence>
<evidence type="ECO:0000256" key="1">
    <source>
        <dbReference type="ARBA" id="ARBA00000085"/>
    </source>
</evidence>
<sequence>MPSLAQPFQLLRARPALIDFLITAASATLLALGAAPRGGAFGDPVEAEGVALAVLVALPLLVRRRYPIAVLLTSVSIMTVYTALGYRATLGEPSAFIAAYTVWARYPPAKAVAPTIAWVVLFEAGLVLGEVPSFVADTTRLIAQCVGTIIVGRLGFLRADRLVERAVRAEREIRLEAEQAVVEERIRIAHELHDVVSHHISVIAVQANLARYVFESSPGTARTALDTITGTTTEALDELRRLLGVLRPPQRETYEYRPQPGLADLPALVARVREAGLTVKARTVGEPRRLPPGQQLCTYRIAQEALTNVLKHADKASVELVLEYGEAALVLSVRNSAPEDTPPSDPAGQGLIGMRERARMYGGSIEMGPAESGGFAIELTLPYLPQERAR</sequence>
<feature type="domain" description="Signal transduction histidine kinase subgroup 3 dimerisation and phosphoacceptor" evidence="10">
    <location>
        <begin position="184"/>
        <end position="250"/>
    </location>
</feature>
<evidence type="ECO:0000256" key="6">
    <source>
        <dbReference type="ARBA" id="ARBA00022777"/>
    </source>
</evidence>
<keyword evidence="9" id="KW-0472">Membrane</keyword>
<comment type="catalytic activity">
    <reaction evidence="1">
        <text>ATP + protein L-histidine = ADP + protein N-phospho-L-histidine.</text>
        <dbReference type="EC" id="2.7.13.3"/>
    </reaction>
</comment>
<evidence type="ECO:0000256" key="8">
    <source>
        <dbReference type="ARBA" id="ARBA00023012"/>
    </source>
</evidence>
<keyword evidence="8" id="KW-0902">Two-component regulatory system</keyword>
<evidence type="ECO:0000256" key="5">
    <source>
        <dbReference type="ARBA" id="ARBA00022741"/>
    </source>
</evidence>
<keyword evidence="9" id="KW-0812">Transmembrane</keyword>
<dbReference type="RefSeq" id="WP_093937788.1">
    <property type="nucleotide sequence ID" value="NZ_NMQT01000124.1"/>
</dbReference>
<keyword evidence="5" id="KW-0547">Nucleotide-binding</keyword>
<evidence type="ECO:0000256" key="2">
    <source>
        <dbReference type="ARBA" id="ARBA00012438"/>
    </source>
</evidence>
<dbReference type="Pfam" id="PF07730">
    <property type="entry name" value="HisKA_3"/>
    <property type="match status" value="1"/>
</dbReference>
<dbReference type="Gene3D" id="3.30.565.10">
    <property type="entry name" value="Histidine kinase-like ATPase, C-terminal domain"/>
    <property type="match status" value="1"/>
</dbReference>
<evidence type="ECO:0000313" key="12">
    <source>
        <dbReference type="Proteomes" id="UP000215223"/>
    </source>
</evidence>
<dbReference type="InterPro" id="IPR036890">
    <property type="entry name" value="HATPase_C_sf"/>
</dbReference>
<dbReference type="SUPFAM" id="SSF55874">
    <property type="entry name" value="ATPase domain of HSP90 chaperone/DNA topoisomerase II/histidine kinase"/>
    <property type="match status" value="1"/>
</dbReference>
<keyword evidence="9" id="KW-1133">Transmembrane helix</keyword>
<accession>A0A229RNM2</accession>
<organism evidence="11 12">
    <name type="scientific">Amycolatopsis thailandensis</name>
    <dbReference type="NCBI Taxonomy" id="589330"/>
    <lineage>
        <taxon>Bacteria</taxon>
        <taxon>Bacillati</taxon>
        <taxon>Actinomycetota</taxon>
        <taxon>Actinomycetes</taxon>
        <taxon>Pseudonocardiales</taxon>
        <taxon>Pseudonocardiaceae</taxon>
        <taxon>Amycolatopsis</taxon>
    </lineage>
</organism>
<reference evidence="11 12" key="1">
    <citation type="submission" date="2017-07" db="EMBL/GenBank/DDBJ databases">
        <title>Amycolatopsis thailandensis Genome sequencing and assembly.</title>
        <authorList>
            <person name="Kaur N."/>
            <person name="Mayilraj S."/>
        </authorList>
    </citation>
    <scope>NUCLEOTIDE SEQUENCE [LARGE SCALE GENOMIC DNA]</scope>
    <source>
        <strain evidence="11 12">JCM 16380</strain>
    </source>
</reference>
<evidence type="ECO:0000313" key="11">
    <source>
        <dbReference type="EMBL" id="OXM48278.1"/>
    </source>
</evidence>
<dbReference type="GO" id="GO:0005524">
    <property type="term" value="F:ATP binding"/>
    <property type="evidence" value="ECO:0007669"/>
    <property type="project" value="UniProtKB-KW"/>
</dbReference>
<comment type="caution">
    <text evidence="11">The sequence shown here is derived from an EMBL/GenBank/DDBJ whole genome shotgun (WGS) entry which is preliminary data.</text>
</comment>
<evidence type="ECO:0000256" key="9">
    <source>
        <dbReference type="SAM" id="Phobius"/>
    </source>
</evidence>
<evidence type="ECO:0000256" key="7">
    <source>
        <dbReference type="ARBA" id="ARBA00022840"/>
    </source>
</evidence>
<dbReference type="InterPro" id="IPR011712">
    <property type="entry name" value="Sig_transdc_His_kin_sub3_dim/P"/>
</dbReference>
<keyword evidence="12" id="KW-1185">Reference proteome</keyword>
<dbReference type="PANTHER" id="PTHR24421">
    <property type="entry name" value="NITRATE/NITRITE SENSOR PROTEIN NARX-RELATED"/>
    <property type="match status" value="1"/>
</dbReference>
<dbReference type="OrthoDB" id="227596at2"/>
<dbReference type="Proteomes" id="UP000215223">
    <property type="component" value="Unassembled WGS sequence"/>
</dbReference>
<proteinExistence type="predicted"/>
<dbReference type="PANTHER" id="PTHR24421:SF10">
    <property type="entry name" value="NITRATE_NITRITE SENSOR PROTEIN NARQ"/>
    <property type="match status" value="1"/>
</dbReference>
<dbReference type="GO" id="GO:0046983">
    <property type="term" value="F:protein dimerization activity"/>
    <property type="evidence" value="ECO:0007669"/>
    <property type="project" value="InterPro"/>
</dbReference>
<dbReference type="GO" id="GO:0000155">
    <property type="term" value="F:phosphorelay sensor kinase activity"/>
    <property type="evidence" value="ECO:0007669"/>
    <property type="project" value="InterPro"/>
</dbReference>
<gene>
    <name evidence="11" type="ORF">CFP71_32605</name>
</gene>
<keyword evidence="3" id="KW-0597">Phosphoprotein</keyword>
<dbReference type="InterPro" id="IPR050482">
    <property type="entry name" value="Sensor_HK_TwoCompSys"/>
</dbReference>
<dbReference type="AlphaFoldDB" id="A0A229RNM2"/>
<keyword evidence="4" id="KW-0808">Transferase</keyword>
<protein>
    <recommendedName>
        <fullName evidence="2">histidine kinase</fullName>
        <ecNumber evidence="2">2.7.13.3</ecNumber>
    </recommendedName>
</protein>
<dbReference type="Gene3D" id="1.20.5.1930">
    <property type="match status" value="1"/>
</dbReference>
<dbReference type="EMBL" id="NMQT01000124">
    <property type="protein sequence ID" value="OXM48278.1"/>
    <property type="molecule type" value="Genomic_DNA"/>
</dbReference>
<dbReference type="CDD" id="cd16917">
    <property type="entry name" value="HATPase_UhpB-NarQ-NarX-like"/>
    <property type="match status" value="1"/>
</dbReference>
<feature type="transmembrane region" description="Helical" evidence="9">
    <location>
        <begin position="66"/>
        <end position="84"/>
    </location>
</feature>
<dbReference type="GO" id="GO:0016020">
    <property type="term" value="C:membrane"/>
    <property type="evidence" value="ECO:0007669"/>
    <property type="project" value="InterPro"/>
</dbReference>
<dbReference type="EC" id="2.7.13.3" evidence="2"/>